<dbReference type="InterPro" id="IPR023346">
    <property type="entry name" value="Lysozyme-like_dom_sf"/>
</dbReference>
<organism evidence="4 5">
    <name type="scientific">Aliarcobacter butzleri</name>
    <dbReference type="NCBI Taxonomy" id="28197"/>
    <lineage>
        <taxon>Bacteria</taxon>
        <taxon>Pseudomonadati</taxon>
        <taxon>Campylobacterota</taxon>
        <taxon>Epsilonproteobacteria</taxon>
        <taxon>Campylobacterales</taxon>
        <taxon>Arcobacteraceae</taxon>
        <taxon>Aliarcobacter</taxon>
    </lineage>
</organism>
<protein>
    <submittedName>
        <fullName evidence="4">Transglycosylase domain-containing protein</fullName>
    </submittedName>
</protein>
<evidence type="ECO:0000259" key="3">
    <source>
        <dbReference type="Pfam" id="PF00912"/>
    </source>
</evidence>
<dbReference type="GO" id="GO:0009252">
    <property type="term" value="P:peptidoglycan biosynthetic process"/>
    <property type="evidence" value="ECO:0007669"/>
    <property type="project" value="TreeGrafter"/>
</dbReference>
<feature type="domain" description="Glycosyl transferase family 51" evidence="3">
    <location>
        <begin position="41"/>
        <end position="192"/>
    </location>
</feature>
<dbReference type="AlphaFoldDB" id="A0AAW7PPX4"/>
<dbReference type="EMBL" id="JAPZDC010000002">
    <property type="protein sequence ID" value="MDN5063201.1"/>
    <property type="molecule type" value="Genomic_DNA"/>
</dbReference>
<evidence type="ECO:0000256" key="2">
    <source>
        <dbReference type="ARBA" id="ARBA00022679"/>
    </source>
</evidence>
<dbReference type="InterPro" id="IPR050396">
    <property type="entry name" value="Glycosyltr_51/Transpeptidase"/>
</dbReference>
<proteinExistence type="predicted"/>
<dbReference type="SUPFAM" id="SSF53955">
    <property type="entry name" value="Lysozyme-like"/>
    <property type="match status" value="1"/>
</dbReference>
<dbReference type="Gene3D" id="1.10.3810.10">
    <property type="entry name" value="Biosynthetic peptidoglycan transglycosylase-like"/>
    <property type="match status" value="1"/>
</dbReference>
<dbReference type="PANTHER" id="PTHR32282:SF15">
    <property type="entry name" value="PENICILLIN-BINDING PROTEIN 1C"/>
    <property type="match status" value="1"/>
</dbReference>
<dbReference type="GO" id="GO:0008955">
    <property type="term" value="F:peptidoglycan glycosyltransferase activity"/>
    <property type="evidence" value="ECO:0007669"/>
    <property type="project" value="TreeGrafter"/>
</dbReference>
<dbReference type="InterPro" id="IPR036950">
    <property type="entry name" value="PBP_transglycosylase"/>
</dbReference>
<name>A0AAW7PPX4_9BACT</name>
<gene>
    <name evidence="4" type="ORF">O8C91_03230</name>
</gene>
<accession>A0AAW7PPX4</accession>
<dbReference type="PANTHER" id="PTHR32282">
    <property type="entry name" value="BINDING PROTEIN TRANSPEPTIDASE, PUTATIVE-RELATED"/>
    <property type="match status" value="1"/>
</dbReference>
<evidence type="ECO:0000256" key="1">
    <source>
        <dbReference type="ARBA" id="ARBA00004752"/>
    </source>
</evidence>
<dbReference type="Proteomes" id="UP001171529">
    <property type="component" value="Unassembled WGS sequence"/>
</dbReference>
<dbReference type="Pfam" id="PF00912">
    <property type="entry name" value="Transgly"/>
    <property type="match status" value="1"/>
</dbReference>
<reference evidence="4" key="1">
    <citation type="submission" date="2022-12" db="EMBL/GenBank/DDBJ databases">
        <authorList>
            <person name="Uljanovas D."/>
        </authorList>
    </citation>
    <scope>NUCLEOTIDE SEQUENCE</scope>
    <source>
        <strain evidence="4">RCM39</strain>
    </source>
</reference>
<sequence>MLKNTNIQNENKLSSLNIKWQTLFEEINKSKQNICIIPKNSELLRLLIAGEDHRFKFHSGVDVIALIRASWKTLILKQREGASTIAMQLVRVLTGKYDKTIDRKLEEMFLAYQLTKYFSRQEILSLYLSVAYFGWNMHGITQACKVLKLNLNTLTLEESASLIARLKYPEPKNISEQRNNQIKNRTKYILKRYNTLKIKDKYDSF</sequence>
<reference evidence="4" key="2">
    <citation type="journal article" date="2023" name="Microorganisms">
        <title>Genomic Characterization of Arcobacter butzleri Strains Isolated from Various Sources in Lithuania.</title>
        <authorList>
            <person name="Uljanovas D."/>
            <person name="Golz G."/>
            <person name="Fleischmann S."/>
            <person name="Kudirkiene E."/>
            <person name="Kasetiene N."/>
            <person name="Grineviciene A."/>
            <person name="Tamuleviciene E."/>
            <person name="Aksomaitiene J."/>
            <person name="Alter T."/>
            <person name="Malakauskas M."/>
        </authorList>
    </citation>
    <scope>NUCLEOTIDE SEQUENCE</scope>
    <source>
        <strain evidence="4">RCM39</strain>
    </source>
</reference>
<dbReference type="InterPro" id="IPR001264">
    <property type="entry name" value="Glyco_trans_51"/>
</dbReference>
<evidence type="ECO:0000313" key="4">
    <source>
        <dbReference type="EMBL" id="MDN5063201.1"/>
    </source>
</evidence>
<dbReference type="RefSeq" id="WP_301344842.1">
    <property type="nucleotide sequence ID" value="NZ_JAPZDB010000010.1"/>
</dbReference>
<dbReference type="GO" id="GO:0030288">
    <property type="term" value="C:outer membrane-bounded periplasmic space"/>
    <property type="evidence" value="ECO:0007669"/>
    <property type="project" value="TreeGrafter"/>
</dbReference>
<keyword evidence="2" id="KW-0808">Transferase</keyword>
<comment type="pathway">
    <text evidence="1">Cell wall biogenesis; peptidoglycan biosynthesis.</text>
</comment>
<evidence type="ECO:0000313" key="5">
    <source>
        <dbReference type="Proteomes" id="UP001171529"/>
    </source>
</evidence>
<comment type="caution">
    <text evidence="4">The sequence shown here is derived from an EMBL/GenBank/DDBJ whole genome shotgun (WGS) entry which is preliminary data.</text>
</comment>